<proteinExistence type="predicted"/>
<name>A0A0G2YLB0_9ZZZZ</name>
<feature type="transmembrane region" description="Helical" evidence="1">
    <location>
        <begin position="7"/>
        <end position="30"/>
    </location>
</feature>
<dbReference type="AlphaFoldDB" id="A0A0G2YLB0"/>
<keyword evidence="1" id="KW-0812">Transmembrane</keyword>
<accession>A0A0G2YLB0</accession>
<keyword evidence="1" id="KW-1133">Transmembrane helix</keyword>
<keyword evidence="1" id="KW-0472">Membrane</keyword>
<evidence type="ECO:0000256" key="1">
    <source>
        <dbReference type="SAM" id="Phobius"/>
    </source>
</evidence>
<sequence>MNVVSEIISYASGLSSAISTAALIATIYYYRKQTQLQQNSNSRIEKTIFNPRMSTNEGFNYKIT</sequence>
<reference evidence="2" key="1">
    <citation type="journal article" date="2015" name="Front. Microbiol.">
        <title>Identification of novel esterase-active enzymes from hot environments by use of the host bacterium Thermus thermophilus.</title>
        <authorList>
            <person name="Leis B."/>
            <person name="Angelov A."/>
            <person name="Mientus M."/>
            <person name="Li H."/>
            <person name="Pham V.T."/>
            <person name="Lauinger B."/>
            <person name="Bongen P."/>
            <person name="Pietruszka J."/>
            <person name="Goncalves L.G."/>
            <person name="Santos H."/>
            <person name="Liebl W."/>
        </authorList>
    </citation>
    <scope>NUCLEOTIDE SEQUENCE</scope>
</reference>
<evidence type="ECO:0000313" key="2">
    <source>
        <dbReference type="EMBL" id="AKI85269.1"/>
    </source>
</evidence>
<dbReference type="EMBL" id="KP892656">
    <property type="protein sequence ID" value="AKI85269.1"/>
    <property type="molecule type" value="Genomic_DNA"/>
</dbReference>
<protein>
    <submittedName>
        <fullName evidence="2">Uncharacterized protein</fullName>
    </submittedName>
</protein>
<organism evidence="2">
    <name type="scientific">uncultured organism</name>
    <dbReference type="NCBI Taxonomy" id="155900"/>
    <lineage>
        <taxon>unclassified sequences</taxon>
        <taxon>environmental samples</taxon>
    </lineage>
</organism>